<dbReference type="InterPro" id="IPR011990">
    <property type="entry name" value="TPR-like_helical_dom_sf"/>
</dbReference>
<evidence type="ECO:0000313" key="1">
    <source>
        <dbReference type="EMBL" id="GGP90063.1"/>
    </source>
</evidence>
<dbReference type="Proteomes" id="UP000654004">
    <property type="component" value="Unassembled WGS sequence"/>
</dbReference>
<protein>
    <submittedName>
        <fullName evidence="1">Uncharacterized protein</fullName>
    </submittedName>
</protein>
<dbReference type="EMBL" id="BMQW01000006">
    <property type="protein sequence ID" value="GGP90063.1"/>
    <property type="molecule type" value="Genomic_DNA"/>
</dbReference>
<evidence type="ECO:0000313" key="2">
    <source>
        <dbReference type="Proteomes" id="UP000654004"/>
    </source>
</evidence>
<keyword evidence="2" id="KW-1185">Reference proteome</keyword>
<name>A0ABQ2QNP0_9GAMM</name>
<gene>
    <name evidence="1" type="ORF">GCM10009410_25130</name>
</gene>
<reference evidence="2" key="1">
    <citation type="journal article" date="2019" name="Int. J. Syst. Evol. Microbiol.">
        <title>The Global Catalogue of Microorganisms (GCM) 10K type strain sequencing project: providing services to taxonomists for standard genome sequencing and annotation.</title>
        <authorList>
            <consortium name="The Broad Institute Genomics Platform"/>
            <consortium name="The Broad Institute Genome Sequencing Center for Infectious Disease"/>
            <person name="Wu L."/>
            <person name="Ma J."/>
        </authorList>
    </citation>
    <scope>NUCLEOTIDE SEQUENCE [LARGE SCALE GENOMIC DNA]</scope>
    <source>
        <strain evidence="2">JCM 32305</strain>
    </source>
</reference>
<sequence length="233" mass="27133">MIKVVWSMRRAGYFMIIIVLVGLLPILLQKGLANAYHFKSRFYIDQWQQKETPTKLQYSNALLAADYAYSIDSQNPHYLLTLAKVMEWGVFSHLAQTNTPAFNRLYLDAIEQRPHWPNAYSDYAYNLAFIQHDVDQAWLYLEQALVYGPYTPEVLHQALAIGFSSWGYLSVEQKQLVFAVARKSVVANWRMRNDLKQLAKQYQLTSVICTYLKYSTPTLNAVDELWVNKDMCR</sequence>
<dbReference type="Gene3D" id="1.25.40.10">
    <property type="entry name" value="Tetratricopeptide repeat domain"/>
    <property type="match status" value="1"/>
</dbReference>
<accession>A0ABQ2QNP0</accession>
<proteinExistence type="predicted"/>
<comment type="caution">
    <text evidence="1">The sequence shown here is derived from an EMBL/GenBank/DDBJ whole genome shotgun (WGS) entry which is preliminary data.</text>
</comment>
<organism evidence="1 2">
    <name type="scientific">Shewanella ulleungensis</name>
    <dbReference type="NCBI Taxonomy" id="2282699"/>
    <lineage>
        <taxon>Bacteria</taxon>
        <taxon>Pseudomonadati</taxon>
        <taxon>Pseudomonadota</taxon>
        <taxon>Gammaproteobacteria</taxon>
        <taxon>Alteromonadales</taxon>
        <taxon>Shewanellaceae</taxon>
        <taxon>Shewanella</taxon>
    </lineage>
</organism>